<evidence type="ECO:0000259" key="15">
    <source>
        <dbReference type="SMART" id="SM00478"/>
    </source>
</evidence>
<sequence length="362" mass="42683">MTYIAQNNSVFSKRILLWHYNTKISYLPWQLNKTIYKIWISEIMLQQTQVITVIPYFEKFINTFPTISKLAKADSNSILYIWSGLGYYKRAINVHKTAQIIMSQYNGEFPQNFSTILSLPGIGKSTAGAILSLALNKRYPILDGNIKRILMRYYALEYHKNISQSKKDANLWHLISMLMPFNEDVSHFNQAMMNLGRLICTYKNPKCSICPLNDNCQSFLKNKIHSYQQDKKQITKKHKKNIWWIVLLLKNTYIVRLIKRSKSNIWNKLFCFPEFYNIDELNEWLYKYNLHNTACNSMDILQHHISNIKLQIQPILIDINKIITFNKEEGIWYNIYKPVTVGLPKPVTIILKKLIKDKTNLQ</sequence>
<dbReference type="InterPro" id="IPR004036">
    <property type="entry name" value="Endonuclease-III-like_CS2"/>
</dbReference>
<dbReference type="CDD" id="cd00056">
    <property type="entry name" value="ENDO3c"/>
    <property type="match status" value="1"/>
</dbReference>
<dbReference type="InterPro" id="IPR023170">
    <property type="entry name" value="HhH_base_excis_C"/>
</dbReference>
<evidence type="ECO:0000256" key="3">
    <source>
        <dbReference type="ARBA" id="ARBA00002933"/>
    </source>
</evidence>
<dbReference type="PROSITE" id="PS01155">
    <property type="entry name" value="ENDONUCLEASE_III_2"/>
    <property type="match status" value="1"/>
</dbReference>
<evidence type="ECO:0000256" key="2">
    <source>
        <dbReference type="ARBA" id="ARBA00001966"/>
    </source>
</evidence>
<dbReference type="GO" id="GO:0035485">
    <property type="term" value="F:adenine/guanine mispair binding"/>
    <property type="evidence" value="ECO:0007669"/>
    <property type="project" value="TreeGrafter"/>
</dbReference>
<evidence type="ECO:0000256" key="10">
    <source>
        <dbReference type="ARBA" id="ARBA00022801"/>
    </source>
</evidence>
<feature type="domain" description="HhH-GPD" evidence="15">
    <location>
        <begin position="44"/>
        <end position="198"/>
    </location>
</feature>
<dbReference type="InterPro" id="IPR029119">
    <property type="entry name" value="MutY_C"/>
</dbReference>
<comment type="cofactor">
    <cofactor evidence="2">
        <name>[4Fe-4S] cluster</name>
        <dbReference type="ChEBI" id="CHEBI:49883"/>
    </cofactor>
</comment>
<gene>
    <name evidence="16" type="primary">mutY</name>
    <name evidence="16" type="ordered locus">BVAF_250</name>
</gene>
<dbReference type="NCBIfam" id="TIGR01084">
    <property type="entry name" value="mutY"/>
    <property type="match status" value="1"/>
</dbReference>
<dbReference type="KEGG" id="bva:BVAF_250"/>
<dbReference type="InterPro" id="IPR004035">
    <property type="entry name" value="Endouclease-III_FeS-bd_BS"/>
</dbReference>
<dbReference type="SUPFAM" id="SSF48150">
    <property type="entry name" value="DNA-glycosylase"/>
    <property type="match status" value="1"/>
</dbReference>
<comment type="function">
    <text evidence="3">Adenine glycosylase active on G-A mispairs. MutY also corrects error-prone DNA synthesis past GO lesions which are due to the oxidatively damaged form of guanine: 7,8-dihydro-8-oxoguanine (8-oxo-dGTP).</text>
</comment>
<keyword evidence="8" id="KW-0479">Metal-binding</keyword>
<dbReference type="AlphaFoldDB" id="E8Q632"/>
<keyword evidence="7" id="KW-0004">4Fe-4S</keyword>
<proteinExistence type="inferred from homology"/>
<evidence type="ECO:0000256" key="13">
    <source>
        <dbReference type="ARBA" id="ARBA00023204"/>
    </source>
</evidence>
<dbReference type="PROSITE" id="PS00764">
    <property type="entry name" value="ENDONUCLEASE_III_1"/>
    <property type="match status" value="1"/>
</dbReference>
<dbReference type="FunFam" id="1.10.340.30:FF:000002">
    <property type="entry name" value="Adenine DNA glycosylase"/>
    <property type="match status" value="1"/>
</dbReference>
<dbReference type="Proteomes" id="UP000007464">
    <property type="component" value="Chromosome"/>
</dbReference>
<dbReference type="EMBL" id="CP002189">
    <property type="protein sequence ID" value="ADV33648.1"/>
    <property type="molecule type" value="Genomic_DNA"/>
</dbReference>
<evidence type="ECO:0000256" key="7">
    <source>
        <dbReference type="ARBA" id="ARBA00022485"/>
    </source>
</evidence>
<evidence type="ECO:0000313" key="16">
    <source>
        <dbReference type="EMBL" id="ADV33648.1"/>
    </source>
</evidence>
<keyword evidence="9" id="KW-0227">DNA damage</keyword>
<protein>
    <recommendedName>
        <fullName evidence="6">Adenine DNA glycosylase</fullName>
        <ecNumber evidence="5">3.2.2.31</ecNumber>
    </recommendedName>
</protein>
<evidence type="ECO:0000256" key="4">
    <source>
        <dbReference type="ARBA" id="ARBA00008343"/>
    </source>
</evidence>
<evidence type="ECO:0000256" key="12">
    <source>
        <dbReference type="ARBA" id="ARBA00023014"/>
    </source>
</evidence>
<keyword evidence="10" id="KW-0378">Hydrolase</keyword>
<evidence type="ECO:0000256" key="14">
    <source>
        <dbReference type="ARBA" id="ARBA00023295"/>
    </source>
</evidence>
<dbReference type="GO" id="GO:0006284">
    <property type="term" value="P:base-excision repair"/>
    <property type="evidence" value="ECO:0007669"/>
    <property type="project" value="InterPro"/>
</dbReference>
<dbReference type="Gene3D" id="1.10.1670.10">
    <property type="entry name" value="Helix-hairpin-Helix base-excision DNA repair enzymes (C-terminal)"/>
    <property type="match status" value="1"/>
</dbReference>
<dbReference type="InterPro" id="IPR005760">
    <property type="entry name" value="A/G_AdeGlyc_MutY"/>
</dbReference>
<evidence type="ECO:0000313" key="17">
    <source>
        <dbReference type="Proteomes" id="UP000007464"/>
    </source>
</evidence>
<dbReference type="EC" id="3.2.2.31" evidence="5"/>
<dbReference type="InterPro" id="IPR044298">
    <property type="entry name" value="MIG/MutY"/>
</dbReference>
<dbReference type="GO" id="GO:0051539">
    <property type="term" value="F:4 iron, 4 sulfur cluster binding"/>
    <property type="evidence" value="ECO:0007669"/>
    <property type="project" value="UniProtKB-KW"/>
</dbReference>
<dbReference type="GO" id="GO:0000701">
    <property type="term" value="F:purine-specific mismatch base pair DNA N-glycosylase activity"/>
    <property type="evidence" value="ECO:0007669"/>
    <property type="project" value="UniProtKB-EC"/>
</dbReference>
<dbReference type="Pfam" id="PF00730">
    <property type="entry name" value="HhH-GPD"/>
    <property type="match status" value="1"/>
</dbReference>
<keyword evidence="14" id="KW-0326">Glycosidase</keyword>
<evidence type="ECO:0000256" key="1">
    <source>
        <dbReference type="ARBA" id="ARBA00000843"/>
    </source>
</evidence>
<evidence type="ECO:0000256" key="5">
    <source>
        <dbReference type="ARBA" id="ARBA00012045"/>
    </source>
</evidence>
<dbReference type="PANTHER" id="PTHR42944:SF1">
    <property type="entry name" value="ADENINE DNA GLYCOSYLASE"/>
    <property type="match status" value="1"/>
</dbReference>
<evidence type="ECO:0000256" key="6">
    <source>
        <dbReference type="ARBA" id="ARBA00022023"/>
    </source>
</evidence>
<dbReference type="PANTHER" id="PTHR42944">
    <property type="entry name" value="ADENINE DNA GLYCOSYLASE"/>
    <property type="match status" value="1"/>
</dbReference>
<reference evidence="16 17" key="1">
    <citation type="journal article" date="2010" name="BMC Genomics">
        <title>Unprecedented loss of ammonia assimilation capability in a urease-encoding bacterial mutualist.</title>
        <authorList>
            <person name="Williams L.E."/>
            <person name="Wernegreen J.J."/>
        </authorList>
    </citation>
    <scope>NUCLEOTIDE SEQUENCE [LARGE SCALE GENOMIC DNA]</scope>
    <source>
        <strain evidence="16 17">BVAF</strain>
    </source>
</reference>
<dbReference type="GO" id="GO:0006298">
    <property type="term" value="P:mismatch repair"/>
    <property type="evidence" value="ECO:0007669"/>
    <property type="project" value="TreeGrafter"/>
</dbReference>
<keyword evidence="17" id="KW-1185">Reference proteome</keyword>
<dbReference type="InterPro" id="IPR003265">
    <property type="entry name" value="HhH-GPD_domain"/>
</dbReference>
<comment type="catalytic activity">
    <reaction evidence="1">
        <text>Hydrolyzes free adenine bases from 7,8-dihydro-8-oxoguanine:adenine mismatched double-stranded DNA, leaving an apurinic site.</text>
        <dbReference type="EC" id="3.2.2.31"/>
    </reaction>
</comment>
<dbReference type="RefSeq" id="WP_013516573.1">
    <property type="nucleotide sequence ID" value="NC_014909.2"/>
</dbReference>
<dbReference type="Pfam" id="PF00633">
    <property type="entry name" value="HHH"/>
    <property type="match status" value="1"/>
</dbReference>
<dbReference type="STRING" id="859654.BVAF_250"/>
<dbReference type="InterPro" id="IPR011257">
    <property type="entry name" value="DNA_glycosylase"/>
</dbReference>
<organism evidence="16 17">
    <name type="scientific">Blochmanniella vafra (strain BVAF)</name>
    <dbReference type="NCBI Taxonomy" id="859654"/>
    <lineage>
        <taxon>Bacteria</taxon>
        <taxon>Pseudomonadati</taxon>
        <taxon>Pseudomonadota</taxon>
        <taxon>Gammaproteobacteria</taxon>
        <taxon>Enterobacterales</taxon>
        <taxon>Enterobacteriaceae</taxon>
        <taxon>ant endosymbionts</taxon>
        <taxon>Candidatus Blochmanniella</taxon>
    </lineage>
</organism>
<evidence type="ECO:0000256" key="8">
    <source>
        <dbReference type="ARBA" id="ARBA00022723"/>
    </source>
</evidence>
<evidence type="ECO:0000256" key="9">
    <source>
        <dbReference type="ARBA" id="ARBA00022763"/>
    </source>
</evidence>
<dbReference type="Gene3D" id="1.10.340.30">
    <property type="entry name" value="Hypothetical protein, domain 2"/>
    <property type="match status" value="1"/>
</dbReference>
<keyword evidence="13" id="KW-0234">DNA repair</keyword>
<dbReference type="SMART" id="SM00478">
    <property type="entry name" value="ENDO3c"/>
    <property type="match status" value="1"/>
</dbReference>
<dbReference type="Pfam" id="PF14815">
    <property type="entry name" value="NUDIX_4"/>
    <property type="match status" value="1"/>
</dbReference>
<evidence type="ECO:0000256" key="11">
    <source>
        <dbReference type="ARBA" id="ARBA00023004"/>
    </source>
</evidence>
<dbReference type="GO" id="GO:0046872">
    <property type="term" value="F:metal ion binding"/>
    <property type="evidence" value="ECO:0007669"/>
    <property type="project" value="UniProtKB-KW"/>
</dbReference>
<comment type="similarity">
    <text evidence="4">Belongs to the Nth/MutY family.</text>
</comment>
<dbReference type="InterPro" id="IPR000445">
    <property type="entry name" value="HhH_motif"/>
</dbReference>
<name>E8Q632_BLOVB</name>
<dbReference type="OrthoDB" id="9802365at2"/>
<dbReference type="HOGENOM" id="CLU_012862_0_2_6"/>
<keyword evidence="11" id="KW-0408">Iron</keyword>
<accession>E8Q632</accession>
<dbReference type="GO" id="GO:0034039">
    <property type="term" value="F:8-oxo-7,8-dihydroguanine DNA N-glycosylase activity"/>
    <property type="evidence" value="ECO:0007669"/>
    <property type="project" value="TreeGrafter"/>
</dbReference>
<keyword evidence="12" id="KW-0411">Iron-sulfur</keyword>
<dbReference type="GO" id="GO:0032357">
    <property type="term" value="F:oxidized purine DNA binding"/>
    <property type="evidence" value="ECO:0007669"/>
    <property type="project" value="TreeGrafter"/>
</dbReference>